<dbReference type="InterPro" id="IPR000210">
    <property type="entry name" value="BTB/POZ_dom"/>
</dbReference>
<sequence length="327" mass="37135">MSQSQYSLSWEDHPKNICNGLSYLQQNGEFVDMTLAADGHFVKVHQVIMALSSPFIKDLIASANCPHPVIVLNKISQSTLLSILEYIYTGEVMVAIENIRDLIDAAKELHIKGLQEMNLSVPRTEYQHADHESLSTDTTCLHIEEDDIPYCEIQKQTDKINCHDMEVVATGPINMGVIQNSSDHGGLNELRFSEGRTVALQPETDKRSMVLPDMEPKKTNTLQYTVSAQGSLQLILNRFLYYLKYTKQDHTRQWRCVDYLTRTKCPAVVITKGNMVLQRILAHKHLFHDKKILKKVMANNVFTAFDDAEQTGLKLKDKQTESNPDSE</sequence>
<dbReference type="SUPFAM" id="SSF54695">
    <property type="entry name" value="POZ domain"/>
    <property type="match status" value="1"/>
</dbReference>
<protein>
    <submittedName>
        <fullName evidence="8">Uncharacterized protein LOC112049578</fullName>
    </submittedName>
</protein>
<dbReference type="Pfam" id="PF04500">
    <property type="entry name" value="FLYWCH"/>
    <property type="match status" value="1"/>
</dbReference>
<dbReference type="GO" id="GO:0006357">
    <property type="term" value="P:regulation of transcription by RNA polymerase II"/>
    <property type="evidence" value="ECO:0007669"/>
    <property type="project" value="TreeGrafter"/>
</dbReference>
<dbReference type="AlphaFoldDB" id="A0A6J1N635"/>
<dbReference type="CDD" id="cd18315">
    <property type="entry name" value="BTB_POZ_BAB-like"/>
    <property type="match status" value="1"/>
</dbReference>
<accession>A0A6J1N635</accession>
<dbReference type="GO" id="GO:0005634">
    <property type="term" value="C:nucleus"/>
    <property type="evidence" value="ECO:0007669"/>
    <property type="project" value="UniProtKB-SubCell"/>
</dbReference>
<organism evidence="7 8">
    <name type="scientific">Bicyclus anynana</name>
    <name type="common">Squinting bush brown butterfly</name>
    <dbReference type="NCBI Taxonomy" id="110368"/>
    <lineage>
        <taxon>Eukaryota</taxon>
        <taxon>Metazoa</taxon>
        <taxon>Ecdysozoa</taxon>
        <taxon>Arthropoda</taxon>
        <taxon>Hexapoda</taxon>
        <taxon>Insecta</taxon>
        <taxon>Pterygota</taxon>
        <taxon>Neoptera</taxon>
        <taxon>Endopterygota</taxon>
        <taxon>Lepidoptera</taxon>
        <taxon>Glossata</taxon>
        <taxon>Ditrysia</taxon>
        <taxon>Papilionoidea</taxon>
        <taxon>Nymphalidae</taxon>
        <taxon>Satyrinae</taxon>
        <taxon>Satyrini</taxon>
        <taxon>Mycalesina</taxon>
        <taxon>Bicyclus</taxon>
    </lineage>
</organism>
<comment type="subcellular location">
    <subcellularLocation>
        <location evidence="1">Nucleus</location>
    </subcellularLocation>
</comment>
<reference evidence="8" key="1">
    <citation type="submission" date="2025-08" db="UniProtKB">
        <authorList>
            <consortium name="RefSeq"/>
        </authorList>
    </citation>
    <scope>IDENTIFICATION</scope>
</reference>
<evidence type="ECO:0000256" key="2">
    <source>
        <dbReference type="ARBA" id="ARBA00022723"/>
    </source>
</evidence>
<evidence type="ECO:0000259" key="6">
    <source>
        <dbReference type="PROSITE" id="PS50097"/>
    </source>
</evidence>
<feature type="domain" description="BTB" evidence="6">
    <location>
        <begin position="31"/>
        <end position="96"/>
    </location>
</feature>
<dbReference type="PANTHER" id="PTHR23110:SF109">
    <property type="entry name" value="FI07618P-RELATED"/>
    <property type="match status" value="1"/>
</dbReference>
<keyword evidence="5" id="KW-0539">Nucleus</keyword>
<keyword evidence="4" id="KW-0862">Zinc</keyword>
<keyword evidence="7" id="KW-1185">Reference proteome</keyword>
<dbReference type="InterPro" id="IPR051095">
    <property type="entry name" value="Dros_DevTransReg"/>
</dbReference>
<evidence type="ECO:0000256" key="5">
    <source>
        <dbReference type="ARBA" id="ARBA00023242"/>
    </source>
</evidence>
<dbReference type="KEGG" id="bany:112049578"/>
<keyword evidence="2" id="KW-0479">Metal-binding</keyword>
<dbReference type="GO" id="GO:0008270">
    <property type="term" value="F:zinc ion binding"/>
    <property type="evidence" value="ECO:0007669"/>
    <property type="project" value="UniProtKB-KW"/>
</dbReference>
<dbReference type="InterPro" id="IPR011333">
    <property type="entry name" value="SKP1/BTB/POZ_sf"/>
</dbReference>
<evidence type="ECO:0000313" key="7">
    <source>
        <dbReference type="Proteomes" id="UP001652582"/>
    </source>
</evidence>
<evidence type="ECO:0000256" key="1">
    <source>
        <dbReference type="ARBA" id="ARBA00004123"/>
    </source>
</evidence>
<dbReference type="Proteomes" id="UP001652582">
    <property type="component" value="Chromosome 9"/>
</dbReference>
<dbReference type="PROSITE" id="PS50097">
    <property type="entry name" value="BTB"/>
    <property type="match status" value="1"/>
</dbReference>
<evidence type="ECO:0000256" key="4">
    <source>
        <dbReference type="ARBA" id="ARBA00022833"/>
    </source>
</evidence>
<proteinExistence type="predicted"/>
<keyword evidence="3" id="KW-0863">Zinc-finger</keyword>
<dbReference type="OrthoDB" id="6482909at2759"/>
<evidence type="ECO:0000313" key="8">
    <source>
        <dbReference type="RefSeq" id="XP_023943290.2"/>
    </source>
</evidence>
<dbReference type="InterPro" id="IPR007588">
    <property type="entry name" value="Znf_FLYWCH"/>
</dbReference>
<dbReference type="RefSeq" id="XP_023943290.2">
    <property type="nucleotide sequence ID" value="XM_024087522.2"/>
</dbReference>
<gene>
    <name evidence="8" type="primary">LOC112049578</name>
</gene>
<dbReference type="Pfam" id="PF00651">
    <property type="entry name" value="BTB"/>
    <property type="match status" value="1"/>
</dbReference>
<evidence type="ECO:0000256" key="3">
    <source>
        <dbReference type="ARBA" id="ARBA00022771"/>
    </source>
</evidence>
<dbReference type="Gene3D" id="3.30.710.10">
    <property type="entry name" value="Potassium Channel Kv1.1, Chain A"/>
    <property type="match status" value="1"/>
</dbReference>
<dbReference type="Gene3D" id="2.20.25.240">
    <property type="match status" value="1"/>
</dbReference>
<dbReference type="SMART" id="SM00225">
    <property type="entry name" value="BTB"/>
    <property type="match status" value="1"/>
</dbReference>
<dbReference type="GeneID" id="112049578"/>
<dbReference type="PANTHER" id="PTHR23110">
    <property type="entry name" value="BTB DOMAIN TRANSCRIPTION FACTOR"/>
    <property type="match status" value="1"/>
</dbReference>
<name>A0A6J1N635_BICAN</name>